<organism evidence="1 2">
    <name type="scientific">Sediminibacillus albus</name>
    <dbReference type="NCBI Taxonomy" id="407036"/>
    <lineage>
        <taxon>Bacteria</taxon>
        <taxon>Bacillati</taxon>
        <taxon>Bacillota</taxon>
        <taxon>Bacilli</taxon>
        <taxon>Bacillales</taxon>
        <taxon>Bacillaceae</taxon>
        <taxon>Sediminibacillus</taxon>
    </lineage>
</organism>
<dbReference type="AlphaFoldDB" id="A0A1G8YGH2"/>
<dbReference type="STRING" id="407036.SAMN05216243_1597"/>
<gene>
    <name evidence="1" type="ORF">SAMN05216243_1597</name>
</gene>
<dbReference type="Gene3D" id="3.60.40.10">
    <property type="entry name" value="PPM-type phosphatase domain"/>
    <property type="match status" value="1"/>
</dbReference>
<dbReference type="OrthoDB" id="508128at2"/>
<name>A0A1G8YGH2_9BACI</name>
<dbReference type="EMBL" id="FNFL01000002">
    <property type="protein sequence ID" value="SDK01747.1"/>
    <property type="molecule type" value="Genomic_DNA"/>
</dbReference>
<accession>A0A1G8YGH2</accession>
<reference evidence="1 2" key="1">
    <citation type="submission" date="2016-10" db="EMBL/GenBank/DDBJ databases">
        <authorList>
            <person name="de Groot N.N."/>
        </authorList>
    </citation>
    <scope>NUCLEOTIDE SEQUENCE [LARGE SCALE GENOMIC DNA]</scope>
    <source>
        <strain evidence="1 2">CGMCC 1.6502</strain>
    </source>
</reference>
<dbReference type="Proteomes" id="UP000198694">
    <property type="component" value="Unassembled WGS sequence"/>
</dbReference>
<protein>
    <recommendedName>
        <fullName evidence="3">Protein phosphatase 2C</fullName>
    </recommendedName>
</protein>
<keyword evidence="2" id="KW-1185">Reference proteome</keyword>
<evidence type="ECO:0000313" key="1">
    <source>
        <dbReference type="EMBL" id="SDK01747.1"/>
    </source>
</evidence>
<dbReference type="RefSeq" id="WP_093212816.1">
    <property type="nucleotide sequence ID" value="NZ_FNFL01000002.1"/>
</dbReference>
<evidence type="ECO:0000313" key="2">
    <source>
        <dbReference type="Proteomes" id="UP000198694"/>
    </source>
</evidence>
<dbReference type="SUPFAM" id="SSF81606">
    <property type="entry name" value="PP2C-like"/>
    <property type="match status" value="1"/>
</dbReference>
<proteinExistence type="predicted"/>
<evidence type="ECO:0008006" key="3">
    <source>
        <dbReference type="Google" id="ProtNLM"/>
    </source>
</evidence>
<dbReference type="InterPro" id="IPR036457">
    <property type="entry name" value="PPM-type-like_dom_sf"/>
</dbReference>
<sequence>MNFIVVEKFLQGKRDNSNDCEDIYVYTDHFVAVIDGATNVSGRKINGTTPGRLAAELIKRAIEELEPACTLSEMLTFINKRMQAAYQREGIVKEMEEHRWMAPSASLVVYSNFYQEIWQIGDCQMMINDSLYKHEKHLDSITAEARSLYLEAELKKGKSIEDLLKRDTGWEFIQPLIKQQYYLQNDTDNQYGYDVINGFPVDIQQTIVTEVPEDTEYIVLASDGYPFLKPTLEKSEEALAALLEQDPLCFRSYKSSKGLVKGNKSFDDRTFVKIKLQHES</sequence>